<gene>
    <name evidence="8" type="ORF">COEREDRAFT_46302</name>
</gene>
<dbReference type="GO" id="GO:0046081">
    <property type="term" value="P:dUTP catabolic process"/>
    <property type="evidence" value="ECO:0007669"/>
    <property type="project" value="UniProtKB-UniRule"/>
</dbReference>
<evidence type="ECO:0000259" key="7">
    <source>
        <dbReference type="Pfam" id="PF00692"/>
    </source>
</evidence>
<dbReference type="GO" id="GO:0006226">
    <property type="term" value="P:dUMP biosynthetic process"/>
    <property type="evidence" value="ECO:0007669"/>
    <property type="project" value="UniProtKB-UniRule"/>
</dbReference>
<evidence type="ECO:0000256" key="3">
    <source>
        <dbReference type="ARBA" id="ARBA00011233"/>
    </source>
</evidence>
<keyword evidence="9" id="KW-1185">Reference proteome</keyword>
<comment type="similarity">
    <text evidence="2 6">Belongs to the dUTPase family.</text>
</comment>
<comment type="subunit">
    <text evidence="3 6">Homotrimer.</text>
</comment>
<dbReference type="UniPathway" id="UPA00610">
    <property type="reaction ID" value="UER00666"/>
</dbReference>
<evidence type="ECO:0000256" key="6">
    <source>
        <dbReference type="RuleBase" id="RU367024"/>
    </source>
</evidence>
<dbReference type="PANTHER" id="PTHR11241">
    <property type="entry name" value="DEOXYURIDINE 5'-TRIPHOSPHATE NUCLEOTIDOHYDROLASE"/>
    <property type="match status" value="1"/>
</dbReference>
<dbReference type="AlphaFoldDB" id="A0A2G5B7M9"/>
<dbReference type="InterPro" id="IPR029054">
    <property type="entry name" value="dUTPase-like"/>
</dbReference>
<dbReference type="PANTHER" id="PTHR11241:SF0">
    <property type="entry name" value="DEOXYURIDINE 5'-TRIPHOSPHATE NUCLEOTIDOHYDROLASE"/>
    <property type="match status" value="1"/>
</dbReference>
<feature type="domain" description="dUTPase-like" evidence="7">
    <location>
        <begin position="21"/>
        <end position="145"/>
    </location>
</feature>
<dbReference type="STRING" id="763665.A0A2G5B7M9"/>
<organism evidence="8 9">
    <name type="scientific">Coemansia reversa (strain ATCC 12441 / NRRL 1564)</name>
    <dbReference type="NCBI Taxonomy" id="763665"/>
    <lineage>
        <taxon>Eukaryota</taxon>
        <taxon>Fungi</taxon>
        <taxon>Fungi incertae sedis</taxon>
        <taxon>Zoopagomycota</taxon>
        <taxon>Kickxellomycotina</taxon>
        <taxon>Kickxellomycetes</taxon>
        <taxon>Kickxellales</taxon>
        <taxon>Kickxellaceae</taxon>
        <taxon>Coemansia</taxon>
    </lineage>
</organism>
<proteinExistence type="inferred from homology"/>
<name>A0A2G5B7M9_COERN</name>
<dbReference type="Gene3D" id="2.70.40.10">
    <property type="match status" value="1"/>
</dbReference>
<evidence type="ECO:0000256" key="4">
    <source>
        <dbReference type="ARBA" id="ARBA00022801"/>
    </source>
</evidence>
<accession>A0A2G5B7M9</accession>
<protein>
    <recommendedName>
        <fullName evidence="6">Deoxyuridine 5'-triphosphate nucleotidohydrolase</fullName>
        <shortName evidence="6">dUTPase</shortName>
        <ecNumber evidence="6">3.6.1.23</ecNumber>
    </recommendedName>
    <alternativeName>
        <fullName evidence="6">dUTP pyrophosphatase</fullName>
    </alternativeName>
</protein>
<comment type="pathway">
    <text evidence="1 6">Pyrimidine metabolism; dUMP biosynthesis; dUMP from dCTP (dUTP route): step 2/2.</text>
</comment>
<keyword evidence="4 6" id="KW-0378">Hydrolase</keyword>
<dbReference type="InterPro" id="IPR036157">
    <property type="entry name" value="dUTPase-like_sf"/>
</dbReference>
<evidence type="ECO:0000256" key="1">
    <source>
        <dbReference type="ARBA" id="ARBA00005142"/>
    </source>
</evidence>
<dbReference type="EMBL" id="KZ303514">
    <property type="protein sequence ID" value="PIA14727.1"/>
    <property type="molecule type" value="Genomic_DNA"/>
</dbReference>
<dbReference type="GO" id="GO:0004170">
    <property type="term" value="F:dUTP diphosphatase activity"/>
    <property type="evidence" value="ECO:0007669"/>
    <property type="project" value="UniProtKB-UniRule"/>
</dbReference>
<dbReference type="Proteomes" id="UP000242474">
    <property type="component" value="Unassembled WGS sequence"/>
</dbReference>
<evidence type="ECO:0000313" key="8">
    <source>
        <dbReference type="EMBL" id="PIA14727.1"/>
    </source>
</evidence>
<comment type="function">
    <text evidence="6">Involved in nucleotide metabolism via production of dUMP, the immediate precursor of thymidine nucleotides, and decreases the intracellular concentration of dUTP so that uracil cannot be incorporated into DNA.</text>
</comment>
<dbReference type="Pfam" id="PF00692">
    <property type="entry name" value="dUTPase"/>
    <property type="match status" value="1"/>
</dbReference>
<keyword evidence="6" id="KW-0460">Magnesium</keyword>
<dbReference type="InterPro" id="IPR033704">
    <property type="entry name" value="dUTPase_trimeric"/>
</dbReference>
<dbReference type="OrthoDB" id="5598599at2759"/>
<sequence length="145" mass="15331">MTSLCETDDQSLRVVILHPRATLPASAHVDDAGYDVMMPGMVVDYSVCIVPLGIAVEAPPGTYIQIAGRSSLAAKGVQPLGGVVDRGYSGEISVLLHNHNDERLKLEAGDQIAQLLVLHIAKPRPLHVKELQASARGLQGFGSTG</sequence>
<evidence type="ECO:0000256" key="5">
    <source>
        <dbReference type="ARBA" id="ARBA00023080"/>
    </source>
</evidence>
<evidence type="ECO:0000313" key="9">
    <source>
        <dbReference type="Proteomes" id="UP000242474"/>
    </source>
</evidence>
<dbReference type="GO" id="GO:0000287">
    <property type="term" value="F:magnesium ion binding"/>
    <property type="evidence" value="ECO:0007669"/>
    <property type="project" value="UniProtKB-UniRule"/>
</dbReference>
<evidence type="ECO:0000256" key="2">
    <source>
        <dbReference type="ARBA" id="ARBA00006581"/>
    </source>
</evidence>
<keyword evidence="6" id="KW-0479">Metal-binding</keyword>
<dbReference type="CDD" id="cd07557">
    <property type="entry name" value="trimeric_dUTPase"/>
    <property type="match status" value="1"/>
</dbReference>
<dbReference type="SUPFAM" id="SSF51283">
    <property type="entry name" value="dUTPase-like"/>
    <property type="match status" value="1"/>
</dbReference>
<feature type="non-terminal residue" evidence="8">
    <location>
        <position position="145"/>
    </location>
</feature>
<reference evidence="8 9" key="1">
    <citation type="journal article" date="2015" name="Genome Biol. Evol.">
        <title>Phylogenomic analyses indicate that early fungi evolved digesting cell walls of algal ancestors of land plants.</title>
        <authorList>
            <person name="Chang Y."/>
            <person name="Wang S."/>
            <person name="Sekimoto S."/>
            <person name="Aerts A.L."/>
            <person name="Choi C."/>
            <person name="Clum A."/>
            <person name="LaButti K.M."/>
            <person name="Lindquist E.A."/>
            <person name="Yee Ngan C."/>
            <person name="Ohm R.A."/>
            <person name="Salamov A.A."/>
            <person name="Grigoriev I.V."/>
            <person name="Spatafora J.W."/>
            <person name="Berbee M.L."/>
        </authorList>
    </citation>
    <scope>NUCLEOTIDE SEQUENCE [LARGE SCALE GENOMIC DNA]</scope>
    <source>
        <strain evidence="8 9">NRRL 1564</strain>
    </source>
</reference>
<keyword evidence="5 6" id="KW-0546">Nucleotide metabolism</keyword>
<comment type="catalytic activity">
    <reaction evidence="6">
        <text>dUTP + H2O = dUMP + diphosphate + H(+)</text>
        <dbReference type="Rhea" id="RHEA:10248"/>
        <dbReference type="ChEBI" id="CHEBI:15377"/>
        <dbReference type="ChEBI" id="CHEBI:15378"/>
        <dbReference type="ChEBI" id="CHEBI:33019"/>
        <dbReference type="ChEBI" id="CHEBI:61555"/>
        <dbReference type="ChEBI" id="CHEBI:246422"/>
        <dbReference type="EC" id="3.6.1.23"/>
    </reaction>
</comment>
<dbReference type="InterPro" id="IPR008181">
    <property type="entry name" value="dUTPase"/>
</dbReference>
<dbReference type="EC" id="3.6.1.23" evidence="6"/>
<comment type="cofactor">
    <cofactor evidence="6">
        <name>Mg(2+)</name>
        <dbReference type="ChEBI" id="CHEBI:18420"/>
    </cofactor>
</comment>
<dbReference type="NCBIfam" id="TIGR00576">
    <property type="entry name" value="dut"/>
    <property type="match status" value="1"/>
</dbReference>